<gene>
    <name evidence="1" type="ORF">F4820DRAFT_105414</name>
</gene>
<reference evidence="1 2" key="1">
    <citation type="journal article" date="2022" name="New Phytol.">
        <title>Ecological generalism drives hyperdiversity of secondary metabolite gene clusters in xylarialean endophytes.</title>
        <authorList>
            <person name="Franco M.E.E."/>
            <person name="Wisecaver J.H."/>
            <person name="Arnold A.E."/>
            <person name="Ju Y.M."/>
            <person name="Slot J.C."/>
            <person name="Ahrendt S."/>
            <person name="Moore L.P."/>
            <person name="Eastman K.E."/>
            <person name="Scott K."/>
            <person name="Konkel Z."/>
            <person name="Mondo S.J."/>
            <person name="Kuo A."/>
            <person name="Hayes R.D."/>
            <person name="Haridas S."/>
            <person name="Andreopoulos B."/>
            <person name="Riley R."/>
            <person name="LaButti K."/>
            <person name="Pangilinan J."/>
            <person name="Lipzen A."/>
            <person name="Amirebrahimi M."/>
            <person name="Yan J."/>
            <person name="Adam C."/>
            <person name="Keymanesh K."/>
            <person name="Ng V."/>
            <person name="Louie K."/>
            <person name="Northen T."/>
            <person name="Drula E."/>
            <person name="Henrissat B."/>
            <person name="Hsieh H.M."/>
            <person name="Youens-Clark K."/>
            <person name="Lutzoni F."/>
            <person name="Miadlikowska J."/>
            <person name="Eastwood D.C."/>
            <person name="Hamelin R.C."/>
            <person name="Grigoriev I.V."/>
            <person name="U'Ren J.M."/>
        </authorList>
    </citation>
    <scope>NUCLEOTIDE SEQUENCE [LARGE SCALE GENOMIC DNA]</scope>
    <source>
        <strain evidence="1 2">CBS 119005</strain>
    </source>
</reference>
<name>A0ACB9YMC1_9PEZI</name>
<proteinExistence type="predicted"/>
<dbReference type="Proteomes" id="UP001497700">
    <property type="component" value="Unassembled WGS sequence"/>
</dbReference>
<sequence>MLLNAAEVAKHNTTSSCWIVIHGKVYDVTPYLEQHPGGAAILVKQGGRDATAEFRKVHSPDVLENLPKGSSRGELDPAALASLAVAATTTTAPATPTTTTTTPTLTSALPPSPSPPGAGPPHIAHCVTALDFEAAAARGGVLSHSALSYVSSSANAGLSLRGNLASWSRVAFRPRVLRDVHHASPRSRILGFDSPFPFYASAMGQLGRSHPGAEVELVRGLARRGAHGLVSTVSTVPTEEIAGALRDEQRKLAEAGTGKKEDGQSGDRDRDEAFPPSQLHFQLYVHRDRAVTLARIRRAKQAGFRSLWVTVDTPVLGKRTSDRHVQASEALELGLGQAAERAGLGHRTHAPAGDFQPALSWADLAWIREAWGEGPLVLKGVQCAEDARLALRHGCQGVVLSNHGGRQAHSAPDALTTLLEIRTYCPEVLGKLEILVDGGLRDGADVLKAICLGASAVGVGRPFFYALAAYGSRGVERCIDILSEELVNGMRLLGITSLVEAQPEMVNASRLLNEMWRPEKSRL</sequence>
<organism evidence="1 2">
    <name type="scientific">Hypoxylon rubiginosum</name>
    <dbReference type="NCBI Taxonomy" id="110542"/>
    <lineage>
        <taxon>Eukaryota</taxon>
        <taxon>Fungi</taxon>
        <taxon>Dikarya</taxon>
        <taxon>Ascomycota</taxon>
        <taxon>Pezizomycotina</taxon>
        <taxon>Sordariomycetes</taxon>
        <taxon>Xylariomycetidae</taxon>
        <taxon>Xylariales</taxon>
        <taxon>Hypoxylaceae</taxon>
        <taxon>Hypoxylon</taxon>
    </lineage>
</organism>
<evidence type="ECO:0000313" key="1">
    <source>
        <dbReference type="EMBL" id="KAI4860575.1"/>
    </source>
</evidence>
<evidence type="ECO:0000313" key="2">
    <source>
        <dbReference type="Proteomes" id="UP001497700"/>
    </source>
</evidence>
<dbReference type="EMBL" id="MU393581">
    <property type="protein sequence ID" value="KAI4860575.1"/>
    <property type="molecule type" value="Genomic_DNA"/>
</dbReference>
<protein>
    <submittedName>
        <fullName evidence="1">FMN-dependent dehydrogenase-domain-containing protein</fullName>
    </submittedName>
</protein>
<comment type="caution">
    <text evidence="1">The sequence shown here is derived from an EMBL/GenBank/DDBJ whole genome shotgun (WGS) entry which is preliminary data.</text>
</comment>
<accession>A0ACB9YMC1</accession>
<keyword evidence="2" id="KW-1185">Reference proteome</keyword>